<gene>
    <name evidence="6" type="ORF">GAYE_SCF24G4336</name>
</gene>
<dbReference type="EMBL" id="JANCYU010000040">
    <property type="protein sequence ID" value="KAK4526421.1"/>
    <property type="molecule type" value="Genomic_DNA"/>
</dbReference>
<dbReference type="Gene3D" id="3.30.1360.20">
    <property type="entry name" value="Transcriptional coactivator/pterin dehydratase"/>
    <property type="match status" value="1"/>
</dbReference>
<evidence type="ECO:0000256" key="3">
    <source>
        <dbReference type="ARBA" id="ARBA00013252"/>
    </source>
</evidence>
<dbReference type="CDD" id="cd00913">
    <property type="entry name" value="PCD_DCoH_subfamily_a"/>
    <property type="match status" value="1"/>
</dbReference>
<evidence type="ECO:0000256" key="4">
    <source>
        <dbReference type="ARBA" id="ARBA00023239"/>
    </source>
</evidence>
<dbReference type="PANTHER" id="PTHR12599:SF0">
    <property type="entry name" value="PTERIN-4-ALPHA-CARBINOLAMINE DEHYDRATASE"/>
    <property type="match status" value="1"/>
</dbReference>
<accession>A0AAV9IGQ5</accession>
<dbReference type="GO" id="GO:0008124">
    <property type="term" value="F:4-alpha-hydroxytetrahydrobiopterin dehydratase activity"/>
    <property type="evidence" value="ECO:0007669"/>
    <property type="project" value="UniProtKB-EC"/>
</dbReference>
<comment type="similarity">
    <text evidence="2">Belongs to the pterin-4-alpha-carbinolamine dehydratase family.</text>
</comment>
<comment type="caution">
    <text evidence="6">The sequence shown here is derived from an EMBL/GenBank/DDBJ whole genome shotgun (WGS) entry which is preliminary data.</text>
</comment>
<evidence type="ECO:0000256" key="1">
    <source>
        <dbReference type="ARBA" id="ARBA00001554"/>
    </source>
</evidence>
<dbReference type="NCBIfam" id="NF002017">
    <property type="entry name" value="PRK00823.1-2"/>
    <property type="match status" value="1"/>
</dbReference>
<dbReference type="SUPFAM" id="SSF55248">
    <property type="entry name" value="PCD-like"/>
    <property type="match status" value="1"/>
</dbReference>
<dbReference type="Pfam" id="PF01329">
    <property type="entry name" value="Pterin_4a"/>
    <property type="match status" value="1"/>
</dbReference>
<keyword evidence="7" id="KW-1185">Reference proteome</keyword>
<sequence>MFGLARQLTSSSLRYFSTEISSKSRCLPCEGIGKTLEKEQVQELLKKVQGWNVSSDNKQISKNLQLPDFMSAIRYFQKIADVAEAEGHHPDLHLTGYNKVRIDLSTHALNGLTENDFIMAMKIDSLGQGA</sequence>
<comment type="catalytic activity">
    <reaction evidence="1">
        <text>(4aS,6R)-4a-hydroxy-L-erythro-5,6,7,8-tetrahydrobiopterin = (6R)-L-erythro-6,7-dihydrobiopterin + H2O</text>
        <dbReference type="Rhea" id="RHEA:11920"/>
        <dbReference type="ChEBI" id="CHEBI:15377"/>
        <dbReference type="ChEBI" id="CHEBI:15642"/>
        <dbReference type="ChEBI" id="CHEBI:43120"/>
        <dbReference type="EC" id="4.2.1.96"/>
    </reaction>
</comment>
<reference evidence="6 7" key="1">
    <citation type="submission" date="2022-07" db="EMBL/GenBank/DDBJ databases">
        <title>Genome-wide signatures of adaptation to extreme environments.</title>
        <authorList>
            <person name="Cho C.H."/>
            <person name="Yoon H.S."/>
        </authorList>
    </citation>
    <scope>NUCLEOTIDE SEQUENCE [LARGE SCALE GENOMIC DNA]</scope>
    <source>
        <strain evidence="6 7">108.79 E11</strain>
    </source>
</reference>
<evidence type="ECO:0000256" key="2">
    <source>
        <dbReference type="ARBA" id="ARBA00006472"/>
    </source>
</evidence>
<dbReference type="Proteomes" id="UP001300502">
    <property type="component" value="Unassembled WGS sequence"/>
</dbReference>
<dbReference type="InterPro" id="IPR001533">
    <property type="entry name" value="Pterin_deHydtase"/>
</dbReference>
<organism evidence="6 7">
    <name type="scientific">Galdieria yellowstonensis</name>
    <dbReference type="NCBI Taxonomy" id="3028027"/>
    <lineage>
        <taxon>Eukaryota</taxon>
        <taxon>Rhodophyta</taxon>
        <taxon>Bangiophyceae</taxon>
        <taxon>Galdieriales</taxon>
        <taxon>Galdieriaceae</taxon>
        <taxon>Galdieria</taxon>
    </lineage>
</organism>
<keyword evidence="4" id="KW-0456">Lyase</keyword>
<dbReference type="EC" id="4.2.1.96" evidence="3"/>
<proteinExistence type="inferred from homology"/>
<protein>
    <recommendedName>
        <fullName evidence="3">4a-hydroxytetrahydrobiopterin dehydratase</fullName>
        <ecNumber evidence="3">4.2.1.96</ecNumber>
    </recommendedName>
    <alternativeName>
        <fullName evidence="5">4-alpha-hydroxy-tetrahydropterin dehydratase</fullName>
    </alternativeName>
</protein>
<evidence type="ECO:0000313" key="7">
    <source>
        <dbReference type="Proteomes" id="UP001300502"/>
    </source>
</evidence>
<evidence type="ECO:0000256" key="5">
    <source>
        <dbReference type="ARBA" id="ARBA00030497"/>
    </source>
</evidence>
<name>A0AAV9IGQ5_9RHOD</name>
<dbReference type="AlphaFoldDB" id="A0AAV9IGQ5"/>
<dbReference type="GO" id="GO:0006729">
    <property type="term" value="P:tetrahydrobiopterin biosynthetic process"/>
    <property type="evidence" value="ECO:0007669"/>
    <property type="project" value="InterPro"/>
</dbReference>
<dbReference type="InterPro" id="IPR036428">
    <property type="entry name" value="PCD_sf"/>
</dbReference>
<evidence type="ECO:0000313" key="6">
    <source>
        <dbReference type="EMBL" id="KAK4526421.1"/>
    </source>
</evidence>
<dbReference type="PANTHER" id="PTHR12599">
    <property type="entry name" value="PTERIN-4-ALPHA-CARBINOLAMINE DEHYDRATASE"/>
    <property type="match status" value="1"/>
</dbReference>